<dbReference type="InterPro" id="IPR051614">
    <property type="entry name" value="UPF0045_domain"/>
</dbReference>
<dbReference type="Proteomes" id="UP000575480">
    <property type="component" value="Unassembled WGS sequence"/>
</dbReference>
<evidence type="ECO:0000313" key="8">
    <source>
        <dbReference type="EMBL" id="NWK09542.1"/>
    </source>
</evidence>
<dbReference type="Proteomes" id="UP000535457">
    <property type="component" value="Unassembled WGS sequence"/>
</dbReference>
<organism evidence="7 14">
    <name type="scientific">Marine Group I thaumarchaeote</name>
    <dbReference type="NCBI Taxonomy" id="2511932"/>
    <lineage>
        <taxon>Archaea</taxon>
        <taxon>Nitrososphaerota</taxon>
        <taxon>Marine Group I</taxon>
    </lineage>
</organism>
<evidence type="ECO:0000313" key="15">
    <source>
        <dbReference type="Proteomes" id="UP000563820"/>
    </source>
</evidence>
<dbReference type="PANTHER" id="PTHR33777:SF1">
    <property type="entry name" value="UPF0045 PROTEIN ECM15"/>
    <property type="match status" value="1"/>
</dbReference>
<evidence type="ECO:0000313" key="3">
    <source>
        <dbReference type="EMBL" id="NWJ29212.1"/>
    </source>
</evidence>
<dbReference type="EMBL" id="JACATC010000007">
    <property type="protein sequence ID" value="NWJ84278.1"/>
    <property type="molecule type" value="Genomic_DNA"/>
</dbReference>
<dbReference type="SUPFAM" id="SSF89957">
    <property type="entry name" value="MTH1187/YkoF-like"/>
    <property type="match status" value="1"/>
</dbReference>
<dbReference type="Proteomes" id="UP000549797">
    <property type="component" value="Unassembled WGS sequence"/>
</dbReference>
<evidence type="ECO:0000256" key="1">
    <source>
        <dbReference type="ARBA" id="ARBA00010272"/>
    </source>
</evidence>
<feature type="domain" description="Thiamine-binding protein" evidence="2">
    <location>
        <begin position="4"/>
        <end position="96"/>
    </location>
</feature>
<evidence type="ECO:0000313" key="12">
    <source>
        <dbReference type="Proteomes" id="UP000547822"/>
    </source>
</evidence>
<gene>
    <name evidence="6" type="ORF">HX840_05655</name>
    <name evidence="7" type="ORF">HX847_04800</name>
    <name evidence="3" type="ORF">HX848_07540</name>
    <name evidence="8" type="ORF">HX852_07200</name>
    <name evidence="9" type="ORF">HX853_04300</name>
    <name evidence="5" type="ORF">HX854_06095</name>
    <name evidence="4" type="ORF">HX858_07965</name>
</gene>
<sequence length="102" mass="11757">MIQAEISVYPIATRTTSASFYIAKAIESIQNMKNLRYEINSMGTVLESDSIDIIYEASKKMMDTVHNLGIDRVEVVIKVDSRRDKHVKMEEKLESIKKYLNK</sequence>
<dbReference type="EMBL" id="JACATE010000016">
    <property type="protein sequence ID" value="NWJ29212.1"/>
    <property type="molecule type" value="Genomic_DNA"/>
</dbReference>
<evidence type="ECO:0000313" key="11">
    <source>
        <dbReference type="Proteomes" id="UP000535457"/>
    </source>
</evidence>
<evidence type="ECO:0000313" key="10">
    <source>
        <dbReference type="Proteomes" id="UP000520052"/>
    </source>
</evidence>
<dbReference type="EMBL" id="JACATH010000010">
    <property type="protein sequence ID" value="NWJ57667.1"/>
    <property type="molecule type" value="Genomic_DNA"/>
</dbReference>
<dbReference type="AlphaFoldDB" id="A0A7K4NXG4"/>
<dbReference type="Gene3D" id="3.30.70.930">
    <property type="match status" value="1"/>
</dbReference>
<dbReference type="Pfam" id="PF01910">
    <property type="entry name" value="Thiamine_BP"/>
    <property type="match status" value="1"/>
</dbReference>
<dbReference type="GO" id="GO:0005829">
    <property type="term" value="C:cytosol"/>
    <property type="evidence" value="ECO:0007669"/>
    <property type="project" value="TreeGrafter"/>
</dbReference>
<dbReference type="Proteomes" id="UP000559282">
    <property type="component" value="Unassembled WGS sequence"/>
</dbReference>
<dbReference type="EMBL" id="JACATD010000007">
    <property type="protein sequence ID" value="NWK01367.1"/>
    <property type="molecule type" value="Genomic_DNA"/>
</dbReference>
<dbReference type="InterPro" id="IPR029756">
    <property type="entry name" value="MTH1187/YkoF-like"/>
</dbReference>
<evidence type="ECO:0000313" key="6">
    <source>
        <dbReference type="EMBL" id="NWK01367.1"/>
    </source>
</evidence>
<protein>
    <submittedName>
        <fullName evidence="7">MTH1187 family thiamine-binding protein</fullName>
    </submittedName>
</protein>
<evidence type="ECO:0000313" key="4">
    <source>
        <dbReference type="EMBL" id="NWJ57667.1"/>
    </source>
</evidence>
<evidence type="ECO:0000313" key="14">
    <source>
        <dbReference type="Proteomes" id="UP000559282"/>
    </source>
</evidence>
<accession>A0A7K4NXG4</accession>
<proteinExistence type="inferred from homology"/>
<dbReference type="Proteomes" id="UP000520052">
    <property type="component" value="Unassembled WGS sequence"/>
</dbReference>
<dbReference type="EMBL" id="JACATG010000005">
    <property type="protein sequence ID" value="NWK13840.1"/>
    <property type="molecule type" value="Genomic_DNA"/>
</dbReference>
<evidence type="ECO:0000313" key="5">
    <source>
        <dbReference type="EMBL" id="NWJ84278.1"/>
    </source>
</evidence>
<evidence type="ECO:0000313" key="9">
    <source>
        <dbReference type="EMBL" id="NWK13840.1"/>
    </source>
</evidence>
<evidence type="ECO:0000259" key="2">
    <source>
        <dbReference type="Pfam" id="PF01910"/>
    </source>
</evidence>
<comment type="similarity">
    <text evidence="1">Belongs to the UPF0045 family.</text>
</comment>
<dbReference type="Proteomes" id="UP000547822">
    <property type="component" value="Unassembled WGS sequence"/>
</dbReference>
<comment type="caution">
    <text evidence="7">The sequence shown here is derived from an EMBL/GenBank/DDBJ whole genome shotgun (WGS) entry which is preliminary data.</text>
</comment>
<dbReference type="Proteomes" id="UP000563820">
    <property type="component" value="Unassembled WGS sequence"/>
</dbReference>
<reference evidence="7" key="2">
    <citation type="submission" date="2020-06" db="EMBL/GenBank/DDBJ databases">
        <authorList>
            <person name="Wang Y."/>
        </authorList>
    </citation>
    <scope>NUCLEOTIDE SEQUENCE</scope>
    <source>
        <strain evidence="8">D1a</strain>
        <strain evidence="4">L15a</strain>
        <strain evidence="9">L19a</strain>
        <strain evidence="7">T1C4</strain>
        <strain evidence="3">T1L11</strain>
        <strain evidence="6">T1L9</strain>
        <strain evidence="5">T3L1</strain>
    </source>
</reference>
<reference evidence="10 11" key="1">
    <citation type="journal article" date="2019" name="Environ. Microbiol.">
        <title>Genomics insights into ecotype formation of ammonia-oxidizing archaea in the deep ocean.</title>
        <authorList>
            <person name="Wang Y."/>
            <person name="Huang J.M."/>
            <person name="Cui G.J."/>
            <person name="Nunoura T."/>
            <person name="Takaki Y."/>
            <person name="Li W.L."/>
            <person name="Li J."/>
            <person name="Gao Z.M."/>
            <person name="Takai K."/>
            <person name="Zhang A.Q."/>
            <person name="Stepanauskas R."/>
        </authorList>
    </citation>
    <scope>NUCLEOTIDE SEQUENCE [LARGE SCALE GENOMIC DNA]</scope>
    <source>
        <strain evidence="8 13">D1a</strain>
        <strain evidence="4 16">L15a</strain>
        <strain evidence="9 11">L19a</strain>
        <strain evidence="7 14">T1C4</strain>
        <strain evidence="3 15">T1L11</strain>
        <strain evidence="6 12">T1L9</strain>
        <strain evidence="5 10">T3L1</strain>
    </source>
</reference>
<dbReference type="PANTHER" id="PTHR33777">
    <property type="entry name" value="UPF0045 PROTEIN ECM15"/>
    <property type="match status" value="1"/>
</dbReference>
<dbReference type="NCBIfam" id="TIGR00106">
    <property type="entry name" value="MTH1187 family thiamine-binding protein"/>
    <property type="match status" value="1"/>
</dbReference>
<evidence type="ECO:0000313" key="13">
    <source>
        <dbReference type="Proteomes" id="UP000549797"/>
    </source>
</evidence>
<evidence type="ECO:0000313" key="16">
    <source>
        <dbReference type="Proteomes" id="UP000575480"/>
    </source>
</evidence>
<dbReference type="EMBL" id="JACATF010000017">
    <property type="protein sequence ID" value="NWK07714.1"/>
    <property type="molecule type" value="Genomic_DNA"/>
</dbReference>
<dbReference type="InterPro" id="IPR002767">
    <property type="entry name" value="Thiamine_BP"/>
</dbReference>
<dbReference type="EMBL" id="JACATJ010000013">
    <property type="protein sequence ID" value="NWK09542.1"/>
    <property type="molecule type" value="Genomic_DNA"/>
</dbReference>
<evidence type="ECO:0000313" key="7">
    <source>
        <dbReference type="EMBL" id="NWK07714.1"/>
    </source>
</evidence>
<name>A0A7K4NXG4_9ARCH</name>